<evidence type="ECO:0000313" key="2">
    <source>
        <dbReference type="EMBL" id="KAA5836720.1"/>
    </source>
</evidence>
<feature type="domain" description="TOTE conflict system primase" evidence="1">
    <location>
        <begin position="22"/>
        <end position="59"/>
    </location>
</feature>
<dbReference type="InterPro" id="IPR054347">
    <property type="entry name" value="TOTE_primase"/>
</dbReference>
<protein>
    <recommendedName>
        <fullName evidence="1">TOTE conflict system primase domain-containing protein</fullName>
    </recommendedName>
</protein>
<evidence type="ECO:0000313" key="3">
    <source>
        <dbReference type="Proteomes" id="UP000323924"/>
    </source>
</evidence>
<proteinExistence type="predicted"/>
<dbReference type="AlphaFoldDB" id="A0AB34BWZ4"/>
<dbReference type="EMBL" id="VWPC01000030">
    <property type="protein sequence ID" value="KAA5836720.1"/>
    <property type="molecule type" value="Genomic_DNA"/>
</dbReference>
<organism evidence="2 3">
    <name type="scientific">Pseudomonas chlororaphis</name>
    <dbReference type="NCBI Taxonomy" id="587753"/>
    <lineage>
        <taxon>Bacteria</taxon>
        <taxon>Pseudomonadati</taxon>
        <taxon>Pseudomonadota</taxon>
        <taxon>Gammaproteobacteria</taxon>
        <taxon>Pseudomonadales</taxon>
        <taxon>Pseudomonadaceae</taxon>
        <taxon>Pseudomonas</taxon>
    </lineage>
</organism>
<dbReference type="Proteomes" id="UP000323924">
    <property type="component" value="Unassembled WGS sequence"/>
</dbReference>
<reference evidence="2 3" key="1">
    <citation type="submission" date="2019-09" db="EMBL/GenBank/DDBJ databases">
        <authorList>
            <person name="Vacheron J."/>
            <person name="Dubost A."/>
            <person name="Prigent-Combaret C."/>
            <person name="Muller D."/>
        </authorList>
    </citation>
    <scope>NUCLEOTIDE SEQUENCE [LARGE SCALE GENOMIC DNA]</scope>
    <source>
        <strain evidence="2 3">JV497</strain>
    </source>
</reference>
<evidence type="ECO:0000259" key="1">
    <source>
        <dbReference type="Pfam" id="PF22548"/>
    </source>
</evidence>
<dbReference type="Pfam" id="PF22548">
    <property type="entry name" value="AEP-TOTE"/>
    <property type="match status" value="1"/>
</dbReference>
<sequence>MKQTLVFAPGADTACSTRNCCISRSGNGAHAWIFFDRNVSAFDARRLGASIISHASARDHG</sequence>
<gene>
    <name evidence="2" type="ORF">F2A38_28215</name>
</gene>
<name>A0AB34BWZ4_9PSED</name>
<comment type="caution">
    <text evidence="2">The sequence shown here is derived from an EMBL/GenBank/DDBJ whole genome shotgun (WGS) entry which is preliminary data.</text>
</comment>
<accession>A0AB34BWZ4</accession>